<accession>A0ACA9QRZ7</accession>
<keyword evidence="2" id="KW-1185">Reference proteome</keyword>
<feature type="non-terminal residue" evidence="1">
    <location>
        <position position="407"/>
    </location>
</feature>
<comment type="caution">
    <text evidence="1">The sequence shown here is derived from an EMBL/GenBank/DDBJ whole genome shotgun (WGS) entry which is preliminary data.</text>
</comment>
<evidence type="ECO:0000313" key="1">
    <source>
        <dbReference type="EMBL" id="CAG8764257.1"/>
    </source>
</evidence>
<name>A0ACA9QRZ7_9GLOM</name>
<organism evidence="1 2">
    <name type="scientific">Racocetra persica</name>
    <dbReference type="NCBI Taxonomy" id="160502"/>
    <lineage>
        <taxon>Eukaryota</taxon>
        <taxon>Fungi</taxon>
        <taxon>Fungi incertae sedis</taxon>
        <taxon>Mucoromycota</taxon>
        <taxon>Glomeromycotina</taxon>
        <taxon>Glomeromycetes</taxon>
        <taxon>Diversisporales</taxon>
        <taxon>Gigasporaceae</taxon>
        <taxon>Racocetra</taxon>
    </lineage>
</organism>
<reference evidence="1" key="1">
    <citation type="submission" date="2021-06" db="EMBL/GenBank/DDBJ databases">
        <authorList>
            <person name="Kallberg Y."/>
            <person name="Tangrot J."/>
            <person name="Rosling A."/>
        </authorList>
    </citation>
    <scope>NUCLEOTIDE SEQUENCE</scope>
    <source>
        <strain evidence="1">MA461A</strain>
    </source>
</reference>
<dbReference type="EMBL" id="CAJVQC010037613">
    <property type="protein sequence ID" value="CAG8764257.1"/>
    <property type="molecule type" value="Genomic_DNA"/>
</dbReference>
<sequence length="407" mass="47158">MHSKFQQPDLRAYLRSLQELETQNKLDWYWSDFTILKSTDQATYNDCVRFWKKVLIETSNRGLLGENIICLETSEHLEENFQNKGYSPLSLPCVIQEMYMTNELIPVDEFIFTQNQSWSGWIISKYIVYPIYWGIQKLISSRNYYSSKWVKMDTLKEAACRVIQHQEKHGINGVTDNLFTLSSFKAEFASIAMPNVILSDFDLKILITYLESERKILITDSLHEDVNKKENDMIIKFRARNVNVNTKFEITSIDRGIIYIKETCNKLHQQIHDIEERIKEISAKIRNHILQKQSVMAKHRLRQKMHLEKVLSKRVGSLETVEGILLKIQGAATDAEIIDIYNVGANTLHDVMASNGLTADSVDATIDRLQEILADQQEIDEAMKLGNESLLDTTIVQDDELEKELED</sequence>
<proteinExistence type="predicted"/>
<evidence type="ECO:0000313" key="2">
    <source>
        <dbReference type="Proteomes" id="UP000789920"/>
    </source>
</evidence>
<dbReference type="Proteomes" id="UP000789920">
    <property type="component" value="Unassembled WGS sequence"/>
</dbReference>
<gene>
    <name evidence="1" type="ORF">RPERSI_LOCUS15601</name>
</gene>
<protein>
    <submittedName>
        <fullName evidence="1">8000_t:CDS:1</fullName>
    </submittedName>
</protein>